<gene>
    <name evidence="11" type="ORF">B4N89_32030</name>
</gene>
<keyword evidence="4 9" id="KW-0812">Transmembrane</keyword>
<comment type="subcellular location">
    <subcellularLocation>
        <location evidence="1">Cell membrane</location>
        <topology evidence="1">Multi-pass membrane protein</topology>
    </subcellularLocation>
</comment>
<dbReference type="CDD" id="cd17321">
    <property type="entry name" value="MFS_MMR_MDR_like"/>
    <property type="match status" value="1"/>
</dbReference>
<dbReference type="RefSeq" id="WP_078979979.1">
    <property type="nucleotide sequence ID" value="NZ_MWQN01000002.1"/>
</dbReference>
<feature type="domain" description="Major facilitator superfamily (MFS) profile" evidence="10">
    <location>
        <begin position="20"/>
        <end position="478"/>
    </location>
</feature>
<dbReference type="STRING" id="159449.B4N89_32030"/>
<feature type="transmembrane region" description="Helical" evidence="9">
    <location>
        <begin position="148"/>
        <end position="169"/>
    </location>
</feature>
<evidence type="ECO:0000313" key="11">
    <source>
        <dbReference type="EMBL" id="OPC78779.1"/>
    </source>
</evidence>
<feature type="transmembrane region" description="Helical" evidence="9">
    <location>
        <begin position="369"/>
        <end position="395"/>
    </location>
</feature>
<evidence type="ECO:0000256" key="1">
    <source>
        <dbReference type="ARBA" id="ARBA00004651"/>
    </source>
</evidence>
<dbReference type="PROSITE" id="PS50850">
    <property type="entry name" value="MFS"/>
    <property type="match status" value="1"/>
</dbReference>
<keyword evidence="2" id="KW-0813">Transport</keyword>
<dbReference type="OrthoDB" id="9807274at2"/>
<name>A0A1T3NPP0_9ACTN</name>
<sequence>MSATDSATSRSGPGVGTGAVLAFLCLGQFMVFLDVSIVNLALPSIKAGLDMSEVSQNYIVTAYGTVLGGFLLLGGRLADTFGRRRVLQAGFVLFALASLVSGLAQNGTMLITARGFQGLGSSMIAPSALSILTNTFPEGAERNKALGIWGSLAGIASIVGVIMGGLLADGPGWEWIFWINVPIGLGVAFLAPKVLPESVAEEREHKFDVAGATTLTSGLLLLIFTLGEATTVGWATARTIGSLSGVAVLLGAFVAIEARAAAPILPLRVFRLKTMRTANLSAILVFGMFGALFFFASLFMQDVYDYSPMKAGFAYVPLAVAVAVGAGVASGLITKVAARPVLIAGLAVTTTGLLLLWRAPLDGRYAVDILPAFIALGLGCGMCFVTLQIAAFVGISEEEAGMGAGLINTSQEAGGALGLAVIATIAYSGFAGDMTRAAGNVHKVHEAQLSVNHDAFLSAAVLGVVALLFAALLMPRGRAAMSSDPAPAAGTTPAGAAGGADVTPAMTEAEVEIEARK</sequence>
<dbReference type="InterPro" id="IPR036259">
    <property type="entry name" value="MFS_trans_sf"/>
</dbReference>
<feature type="transmembrane region" description="Helical" evidence="9">
    <location>
        <begin position="20"/>
        <end position="42"/>
    </location>
</feature>
<feature type="transmembrane region" description="Helical" evidence="9">
    <location>
        <begin position="175"/>
        <end position="195"/>
    </location>
</feature>
<dbReference type="GO" id="GO:0005886">
    <property type="term" value="C:plasma membrane"/>
    <property type="evidence" value="ECO:0007669"/>
    <property type="project" value="UniProtKB-SubCell"/>
</dbReference>
<proteinExistence type="predicted"/>
<keyword evidence="7" id="KW-0046">Antibiotic resistance</keyword>
<feature type="region of interest" description="Disordered" evidence="8">
    <location>
        <begin position="482"/>
        <end position="517"/>
    </location>
</feature>
<keyword evidence="5 9" id="KW-1133">Transmembrane helix</keyword>
<protein>
    <submittedName>
        <fullName evidence="11">MFS transporter</fullName>
    </submittedName>
</protein>
<evidence type="ECO:0000256" key="2">
    <source>
        <dbReference type="ARBA" id="ARBA00022448"/>
    </source>
</evidence>
<feature type="transmembrane region" description="Helical" evidence="9">
    <location>
        <begin position="116"/>
        <end position="136"/>
    </location>
</feature>
<feature type="transmembrane region" description="Helical" evidence="9">
    <location>
        <begin position="86"/>
        <end position="104"/>
    </location>
</feature>
<evidence type="ECO:0000256" key="3">
    <source>
        <dbReference type="ARBA" id="ARBA00022475"/>
    </source>
</evidence>
<dbReference type="SUPFAM" id="SSF103473">
    <property type="entry name" value="MFS general substrate transporter"/>
    <property type="match status" value="1"/>
</dbReference>
<dbReference type="InterPro" id="IPR011701">
    <property type="entry name" value="MFS"/>
</dbReference>
<keyword evidence="3" id="KW-1003">Cell membrane</keyword>
<evidence type="ECO:0000256" key="5">
    <source>
        <dbReference type="ARBA" id="ARBA00022989"/>
    </source>
</evidence>
<dbReference type="PANTHER" id="PTHR42718">
    <property type="entry name" value="MAJOR FACILITATOR SUPERFAMILY MULTIDRUG TRANSPORTER MFSC"/>
    <property type="match status" value="1"/>
</dbReference>
<keyword evidence="6 9" id="KW-0472">Membrane</keyword>
<feature type="transmembrane region" description="Helical" evidence="9">
    <location>
        <begin position="232"/>
        <end position="256"/>
    </location>
</feature>
<dbReference type="Gene3D" id="1.20.1250.20">
    <property type="entry name" value="MFS general substrate transporter like domains"/>
    <property type="match status" value="1"/>
</dbReference>
<feature type="transmembrane region" description="Helical" evidence="9">
    <location>
        <begin position="455"/>
        <end position="474"/>
    </location>
</feature>
<keyword evidence="12" id="KW-1185">Reference proteome</keyword>
<feature type="transmembrane region" description="Helical" evidence="9">
    <location>
        <begin position="340"/>
        <end position="357"/>
    </location>
</feature>
<organism evidence="11 12">
    <name type="scientific">Embleya scabrispora</name>
    <dbReference type="NCBI Taxonomy" id="159449"/>
    <lineage>
        <taxon>Bacteria</taxon>
        <taxon>Bacillati</taxon>
        <taxon>Actinomycetota</taxon>
        <taxon>Actinomycetes</taxon>
        <taxon>Kitasatosporales</taxon>
        <taxon>Streptomycetaceae</taxon>
        <taxon>Embleya</taxon>
    </lineage>
</organism>
<evidence type="ECO:0000256" key="6">
    <source>
        <dbReference type="ARBA" id="ARBA00023136"/>
    </source>
</evidence>
<feature type="transmembrane region" description="Helical" evidence="9">
    <location>
        <begin position="312"/>
        <end position="333"/>
    </location>
</feature>
<accession>A0A1T3NPP0</accession>
<feature type="transmembrane region" description="Helical" evidence="9">
    <location>
        <begin position="416"/>
        <end position="435"/>
    </location>
</feature>
<feature type="transmembrane region" description="Helical" evidence="9">
    <location>
        <begin position="207"/>
        <end position="226"/>
    </location>
</feature>
<evidence type="ECO:0000313" key="12">
    <source>
        <dbReference type="Proteomes" id="UP000190037"/>
    </source>
</evidence>
<dbReference type="AlphaFoldDB" id="A0A1T3NPP0"/>
<feature type="transmembrane region" description="Helical" evidence="9">
    <location>
        <begin position="277"/>
        <end position="300"/>
    </location>
</feature>
<evidence type="ECO:0000259" key="10">
    <source>
        <dbReference type="PROSITE" id="PS50850"/>
    </source>
</evidence>
<dbReference type="NCBIfam" id="TIGR00711">
    <property type="entry name" value="efflux_EmrB"/>
    <property type="match status" value="1"/>
</dbReference>
<dbReference type="PRINTS" id="PR01036">
    <property type="entry name" value="TCRTETB"/>
</dbReference>
<dbReference type="Pfam" id="PF07690">
    <property type="entry name" value="MFS_1"/>
    <property type="match status" value="1"/>
</dbReference>
<dbReference type="InterPro" id="IPR020846">
    <property type="entry name" value="MFS_dom"/>
</dbReference>
<reference evidence="11 12" key="1">
    <citation type="submission" date="2017-03" db="EMBL/GenBank/DDBJ databases">
        <title>Draft genome sequence of Streptomyces scabrisporus NF3, endophyte isolated from Amphipterygium adstringens.</title>
        <authorList>
            <person name="Vazquez M."/>
            <person name="Ceapa C.D."/>
            <person name="Rodriguez Luna D."/>
            <person name="Sanchez Esquivel S."/>
        </authorList>
    </citation>
    <scope>NUCLEOTIDE SEQUENCE [LARGE SCALE GENOMIC DNA]</scope>
    <source>
        <strain evidence="11 12">NF3</strain>
    </source>
</reference>
<dbReference type="GO" id="GO:0046677">
    <property type="term" value="P:response to antibiotic"/>
    <property type="evidence" value="ECO:0007669"/>
    <property type="project" value="UniProtKB-KW"/>
</dbReference>
<dbReference type="EMBL" id="MWQN01000002">
    <property type="protein sequence ID" value="OPC78779.1"/>
    <property type="molecule type" value="Genomic_DNA"/>
</dbReference>
<dbReference type="InterPro" id="IPR004638">
    <property type="entry name" value="EmrB-like"/>
</dbReference>
<feature type="compositionally biased region" description="Low complexity" evidence="8">
    <location>
        <begin position="485"/>
        <end position="505"/>
    </location>
</feature>
<evidence type="ECO:0000256" key="7">
    <source>
        <dbReference type="ARBA" id="ARBA00023251"/>
    </source>
</evidence>
<dbReference type="GO" id="GO:0022857">
    <property type="term" value="F:transmembrane transporter activity"/>
    <property type="evidence" value="ECO:0007669"/>
    <property type="project" value="InterPro"/>
</dbReference>
<evidence type="ECO:0000256" key="8">
    <source>
        <dbReference type="SAM" id="MobiDB-lite"/>
    </source>
</evidence>
<feature type="transmembrane region" description="Helical" evidence="9">
    <location>
        <begin position="54"/>
        <end position="74"/>
    </location>
</feature>
<dbReference type="PANTHER" id="PTHR42718:SF46">
    <property type="entry name" value="BLR6921 PROTEIN"/>
    <property type="match status" value="1"/>
</dbReference>
<evidence type="ECO:0000256" key="4">
    <source>
        <dbReference type="ARBA" id="ARBA00022692"/>
    </source>
</evidence>
<comment type="caution">
    <text evidence="11">The sequence shown here is derived from an EMBL/GenBank/DDBJ whole genome shotgun (WGS) entry which is preliminary data.</text>
</comment>
<evidence type="ECO:0000256" key="9">
    <source>
        <dbReference type="SAM" id="Phobius"/>
    </source>
</evidence>
<dbReference type="Proteomes" id="UP000190037">
    <property type="component" value="Unassembled WGS sequence"/>
</dbReference>
<dbReference type="Gene3D" id="1.20.1720.10">
    <property type="entry name" value="Multidrug resistance protein D"/>
    <property type="match status" value="1"/>
</dbReference>